<evidence type="ECO:0000313" key="1">
    <source>
        <dbReference type="EMBL" id="JAD40373.1"/>
    </source>
</evidence>
<organism evidence="1">
    <name type="scientific">Arundo donax</name>
    <name type="common">Giant reed</name>
    <name type="synonym">Donax arundinaceus</name>
    <dbReference type="NCBI Taxonomy" id="35708"/>
    <lineage>
        <taxon>Eukaryota</taxon>
        <taxon>Viridiplantae</taxon>
        <taxon>Streptophyta</taxon>
        <taxon>Embryophyta</taxon>
        <taxon>Tracheophyta</taxon>
        <taxon>Spermatophyta</taxon>
        <taxon>Magnoliopsida</taxon>
        <taxon>Liliopsida</taxon>
        <taxon>Poales</taxon>
        <taxon>Poaceae</taxon>
        <taxon>PACMAD clade</taxon>
        <taxon>Arundinoideae</taxon>
        <taxon>Arundineae</taxon>
        <taxon>Arundo</taxon>
    </lineage>
</organism>
<proteinExistence type="predicted"/>
<name>A0A0A8ZRP7_ARUDO</name>
<accession>A0A0A8ZRP7</accession>
<reference evidence="1" key="2">
    <citation type="journal article" date="2015" name="Data Brief">
        <title>Shoot transcriptome of the giant reed, Arundo donax.</title>
        <authorList>
            <person name="Barrero R.A."/>
            <person name="Guerrero F.D."/>
            <person name="Moolhuijzen P."/>
            <person name="Goolsby J.A."/>
            <person name="Tidwell J."/>
            <person name="Bellgard S.E."/>
            <person name="Bellgard M.I."/>
        </authorList>
    </citation>
    <scope>NUCLEOTIDE SEQUENCE</scope>
    <source>
        <tissue evidence="1">Shoot tissue taken approximately 20 cm above the soil surface</tissue>
    </source>
</reference>
<sequence>MQISLLKKASTILLHSYAPRNASGS</sequence>
<protein>
    <submittedName>
        <fullName evidence="1">Uncharacterized protein</fullName>
    </submittedName>
</protein>
<dbReference type="EMBL" id="GBRH01257522">
    <property type="protein sequence ID" value="JAD40373.1"/>
    <property type="molecule type" value="Transcribed_RNA"/>
</dbReference>
<reference evidence="1" key="1">
    <citation type="submission" date="2014-09" db="EMBL/GenBank/DDBJ databases">
        <authorList>
            <person name="Magalhaes I.L.F."/>
            <person name="Oliveira U."/>
            <person name="Santos F.R."/>
            <person name="Vidigal T.H.D.A."/>
            <person name="Brescovit A.D."/>
            <person name="Santos A.J."/>
        </authorList>
    </citation>
    <scope>NUCLEOTIDE SEQUENCE</scope>
    <source>
        <tissue evidence="1">Shoot tissue taken approximately 20 cm above the soil surface</tissue>
    </source>
</reference>
<dbReference type="AlphaFoldDB" id="A0A0A8ZRP7"/>